<dbReference type="InterPro" id="IPR025669">
    <property type="entry name" value="AAA_dom"/>
</dbReference>
<gene>
    <name evidence="6" type="ORF">FZ040_13565</name>
</gene>
<dbReference type="InterPro" id="IPR050678">
    <property type="entry name" value="DNA_Partitioning_ATPase"/>
</dbReference>
<proteinExistence type="inferred from homology"/>
<comment type="subunit">
    <text evidence="3">Dimerizes in the presence of ATP but not ADP; ATP-binding is required for double-stranded (ds)DNA-binding. Interacts with DnaA.</text>
</comment>
<comment type="catalytic activity">
    <reaction evidence="2">
        <text>ATP + H2O = ADP + phosphate + H(+)</text>
        <dbReference type="Rhea" id="RHEA:13065"/>
        <dbReference type="ChEBI" id="CHEBI:15377"/>
        <dbReference type="ChEBI" id="CHEBI:15378"/>
        <dbReference type="ChEBI" id="CHEBI:30616"/>
        <dbReference type="ChEBI" id="CHEBI:43474"/>
        <dbReference type="ChEBI" id="CHEBI:456216"/>
    </reaction>
</comment>
<dbReference type="FunFam" id="3.40.50.300:FF:000285">
    <property type="entry name" value="Sporulation initiation inhibitor Soj"/>
    <property type="match status" value="1"/>
</dbReference>
<dbReference type="PANTHER" id="PTHR13696">
    <property type="entry name" value="P-LOOP CONTAINING NUCLEOSIDE TRIPHOSPHATE HYDROLASE"/>
    <property type="match status" value="1"/>
</dbReference>
<keyword evidence="7" id="KW-1185">Reference proteome</keyword>
<dbReference type="Gene3D" id="3.40.50.300">
    <property type="entry name" value="P-loop containing nucleotide triphosphate hydrolases"/>
    <property type="match status" value="1"/>
</dbReference>
<dbReference type="RefSeq" id="WP_149172503.1">
    <property type="nucleotide sequence ID" value="NZ_VTOY01000026.1"/>
</dbReference>
<reference evidence="6 7" key="1">
    <citation type="submission" date="2019-08" db="EMBL/GenBank/DDBJ databases">
        <title>Selenomonas sp. mPRGC5 and Selenomonas sp. mPRGC8 isolated from ruminal fluid of dairy goat (Capra hircus).</title>
        <authorList>
            <person name="Poothong S."/>
            <person name="Nuengjamnong C."/>
            <person name="Tanasupawat S."/>
        </authorList>
    </citation>
    <scope>NUCLEOTIDE SEQUENCE [LARGE SCALE GENOMIC DNA]</scope>
    <source>
        <strain evidence="7">mPRGC5</strain>
    </source>
</reference>
<accession>A0A5D6VT06</accession>
<dbReference type="EMBL" id="VTOY01000026">
    <property type="protein sequence ID" value="TYZ19261.1"/>
    <property type="molecule type" value="Genomic_DNA"/>
</dbReference>
<dbReference type="PIRSF" id="PIRSF009320">
    <property type="entry name" value="Nuc_binding_HP_1000"/>
    <property type="match status" value="1"/>
</dbReference>
<organism evidence="6 7">
    <name type="scientific">Selenomonas ruminis</name>
    <dbReference type="NCBI Taxonomy" id="2593411"/>
    <lineage>
        <taxon>Bacteria</taxon>
        <taxon>Bacillati</taxon>
        <taxon>Bacillota</taxon>
        <taxon>Negativicutes</taxon>
        <taxon>Selenomonadales</taxon>
        <taxon>Selenomonadaceae</taxon>
        <taxon>Selenomonas</taxon>
    </lineage>
</organism>
<protein>
    <recommendedName>
        <fullName evidence="4">Sporulation initiation inhibitor protein Soj</fullName>
    </recommendedName>
</protein>
<evidence type="ECO:0000259" key="5">
    <source>
        <dbReference type="Pfam" id="PF13614"/>
    </source>
</evidence>
<evidence type="ECO:0000256" key="2">
    <source>
        <dbReference type="ARBA" id="ARBA00049360"/>
    </source>
</evidence>
<dbReference type="AlphaFoldDB" id="A0A5D6VT06"/>
<dbReference type="Pfam" id="PF13614">
    <property type="entry name" value="AAA_31"/>
    <property type="match status" value="1"/>
</dbReference>
<evidence type="ECO:0000313" key="7">
    <source>
        <dbReference type="Proteomes" id="UP000323646"/>
    </source>
</evidence>
<dbReference type="Proteomes" id="UP000323646">
    <property type="component" value="Unassembled WGS sequence"/>
</dbReference>
<dbReference type="InterPro" id="IPR027417">
    <property type="entry name" value="P-loop_NTPase"/>
</dbReference>
<evidence type="ECO:0000256" key="1">
    <source>
        <dbReference type="ARBA" id="ARBA00006976"/>
    </source>
</evidence>
<evidence type="ECO:0000313" key="6">
    <source>
        <dbReference type="EMBL" id="TYZ19261.1"/>
    </source>
</evidence>
<dbReference type="OrthoDB" id="9815116at2"/>
<dbReference type="SUPFAM" id="SSF52540">
    <property type="entry name" value="P-loop containing nucleoside triphosphate hydrolases"/>
    <property type="match status" value="1"/>
</dbReference>
<evidence type="ECO:0000256" key="3">
    <source>
        <dbReference type="ARBA" id="ARBA00062323"/>
    </source>
</evidence>
<comment type="caution">
    <text evidence="6">The sequence shown here is derived from an EMBL/GenBank/DDBJ whole genome shotgun (WGS) entry which is preliminary data.</text>
</comment>
<evidence type="ECO:0000256" key="4">
    <source>
        <dbReference type="ARBA" id="ARBA00071824"/>
    </source>
</evidence>
<name>A0A5D6VT06_9FIRM</name>
<feature type="domain" description="AAA" evidence="5">
    <location>
        <begin position="4"/>
        <end position="182"/>
    </location>
</feature>
<comment type="similarity">
    <text evidence="1">Belongs to the ParA family.</text>
</comment>
<dbReference type="PANTHER" id="PTHR13696:SF52">
    <property type="entry name" value="PARA FAMILY PROTEIN CT_582"/>
    <property type="match status" value="1"/>
</dbReference>
<sequence>MSTKIYAIANQKGGVGKTTTCHCLAAGLHAQGKKVLLIDLDPQSNLSVLCDAVTDAVNKDAVTMLELLSDKSTFPDVIQTMEDYDIAPASMYLASIDSVLTDPIGRPFKLAEKITEGNLRKKYDYIFIDCPPALGTLTSLAIVAADSVIIPAQADILSLQGVSQLYSTIQSARGHANKSLKISGIVLTRFNARTKISREIHEMFLTAAKQMNTEVFKTQIREGTAIKETQASGENIFKAAGNSNVAQDYKSLIKEIFFPKEA</sequence>
<dbReference type="CDD" id="cd02042">
    <property type="entry name" value="ParAB_family"/>
    <property type="match status" value="1"/>
</dbReference>